<reference evidence="2" key="1">
    <citation type="journal article" date="2023" name="Nat. Plants">
        <title>Single-cell RNA sequencing provides a high-resolution roadmap for understanding the multicellular compartmentation of specialized metabolism.</title>
        <authorList>
            <person name="Sun S."/>
            <person name="Shen X."/>
            <person name="Li Y."/>
            <person name="Li Y."/>
            <person name="Wang S."/>
            <person name="Li R."/>
            <person name="Zhang H."/>
            <person name="Shen G."/>
            <person name="Guo B."/>
            <person name="Wei J."/>
            <person name="Xu J."/>
            <person name="St-Pierre B."/>
            <person name="Chen S."/>
            <person name="Sun C."/>
        </authorList>
    </citation>
    <scope>NUCLEOTIDE SEQUENCE [LARGE SCALE GENOMIC DNA]</scope>
</reference>
<comment type="caution">
    <text evidence="1">The sequence shown here is derived from an EMBL/GenBank/DDBJ whole genome shotgun (WGS) entry which is preliminary data.</text>
</comment>
<keyword evidence="2" id="KW-1185">Reference proteome</keyword>
<sequence>MEEVLAHVHPWPIVPDFIWLPYLDRALVPSDLWRAEYHYPGRVMRQFARAQMVPDACDTRLDLHRIQLRGNDHTYWGTQHASHIEAWYHYLCLILMTSILQEVDDMASIVIQQPPADPSQMVVFAKKCRRLSRDAWSLSVMFPIQPSRHRPQEHVPDQGARRIKRGACRQPGREAGSGHPPVLSVPHRHEHFDPEHVEVERGERSRGGQPTWIRDIADASPSRLGFASFQAPHSTSFGFFGFCAPPPLGTVGSSTPHQPILQASLSDEEERADDIDSVQHYGFGHRVGKKTTRFTPSNWP</sequence>
<dbReference type="Proteomes" id="UP001060085">
    <property type="component" value="Linkage Group LG08"/>
</dbReference>
<name>A0ACB9ZNS7_CATRO</name>
<proteinExistence type="predicted"/>
<accession>A0ACB9ZNS7</accession>
<protein>
    <submittedName>
        <fullName evidence="1">Uncharacterized protein</fullName>
    </submittedName>
</protein>
<gene>
    <name evidence="1" type="ORF">M9H77_35253</name>
</gene>
<evidence type="ECO:0000313" key="2">
    <source>
        <dbReference type="Proteomes" id="UP001060085"/>
    </source>
</evidence>
<organism evidence="1 2">
    <name type="scientific">Catharanthus roseus</name>
    <name type="common">Madagascar periwinkle</name>
    <name type="synonym">Vinca rosea</name>
    <dbReference type="NCBI Taxonomy" id="4058"/>
    <lineage>
        <taxon>Eukaryota</taxon>
        <taxon>Viridiplantae</taxon>
        <taxon>Streptophyta</taxon>
        <taxon>Embryophyta</taxon>
        <taxon>Tracheophyta</taxon>
        <taxon>Spermatophyta</taxon>
        <taxon>Magnoliopsida</taxon>
        <taxon>eudicotyledons</taxon>
        <taxon>Gunneridae</taxon>
        <taxon>Pentapetalae</taxon>
        <taxon>asterids</taxon>
        <taxon>lamiids</taxon>
        <taxon>Gentianales</taxon>
        <taxon>Apocynaceae</taxon>
        <taxon>Rauvolfioideae</taxon>
        <taxon>Vinceae</taxon>
        <taxon>Catharanthinae</taxon>
        <taxon>Catharanthus</taxon>
    </lineage>
</organism>
<dbReference type="EMBL" id="CM044708">
    <property type="protein sequence ID" value="KAI5649248.1"/>
    <property type="molecule type" value="Genomic_DNA"/>
</dbReference>
<evidence type="ECO:0000313" key="1">
    <source>
        <dbReference type="EMBL" id="KAI5649248.1"/>
    </source>
</evidence>